<evidence type="ECO:0000256" key="1">
    <source>
        <dbReference type="SAM" id="Phobius"/>
    </source>
</evidence>
<dbReference type="PANTHER" id="PTHR34672:SF2">
    <property type="entry name" value="ARABINOGALACTAN PROTEIN 23"/>
    <property type="match status" value="1"/>
</dbReference>
<feature type="chain" id="PRO_5043876936" evidence="2">
    <location>
        <begin position="23"/>
        <end position="97"/>
    </location>
</feature>
<dbReference type="EMBL" id="WHWC01000001">
    <property type="protein sequence ID" value="KAG8391269.1"/>
    <property type="molecule type" value="Genomic_DNA"/>
</dbReference>
<proteinExistence type="predicted"/>
<feature type="transmembrane region" description="Helical" evidence="1">
    <location>
        <begin position="41"/>
        <end position="61"/>
    </location>
</feature>
<keyword evidence="1" id="KW-1133">Transmembrane helix</keyword>
<gene>
    <name evidence="3" type="ORF">BUALT_Bualt01G0170500</name>
</gene>
<evidence type="ECO:0000313" key="3">
    <source>
        <dbReference type="EMBL" id="KAG8391269.1"/>
    </source>
</evidence>
<dbReference type="InterPro" id="IPR044702">
    <property type="entry name" value="AGP23/40"/>
</dbReference>
<sequence length="97" mass="10268">MDMRKIACAALIAAASISTVAATSHAPTMAPAPGPASDAVAALPAVGSLIVGGASLAFQLVEHLEHHMVEFLRLQQGLEMLELLHLLWEFERLLLSK</sequence>
<dbReference type="AlphaFoldDB" id="A0AAV6Y8V5"/>
<comment type="caution">
    <text evidence="3">The sequence shown here is derived from an EMBL/GenBank/DDBJ whole genome shotgun (WGS) entry which is preliminary data.</text>
</comment>
<accession>A0AAV6Y8V5</accession>
<keyword evidence="2" id="KW-0732">Signal</keyword>
<keyword evidence="1" id="KW-0472">Membrane</keyword>
<keyword evidence="4" id="KW-1185">Reference proteome</keyword>
<reference evidence="3" key="1">
    <citation type="submission" date="2019-10" db="EMBL/GenBank/DDBJ databases">
        <authorList>
            <person name="Zhang R."/>
            <person name="Pan Y."/>
            <person name="Wang J."/>
            <person name="Ma R."/>
            <person name="Yu S."/>
        </authorList>
    </citation>
    <scope>NUCLEOTIDE SEQUENCE</scope>
    <source>
        <strain evidence="3">LA-IB0</strain>
        <tissue evidence="3">Leaf</tissue>
    </source>
</reference>
<organism evidence="3 4">
    <name type="scientific">Buddleja alternifolia</name>
    <dbReference type="NCBI Taxonomy" id="168488"/>
    <lineage>
        <taxon>Eukaryota</taxon>
        <taxon>Viridiplantae</taxon>
        <taxon>Streptophyta</taxon>
        <taxon>Embryophyta</taxon>
        <taxon>Tracheophyta</taxon>
        <taxon>Spermatophyta</taxon>
        <taxon>Magnoliopsida</taxon>
        <taxon>eudicotyledons</taxon>
        <taxon>Gunneridae</taxon>
        <taxon>Pentapetalae</taxon>
        <taxon>asterids</taxon>
        <taxon>lamiids</taxon>
        <taxon>Lamiales</taxon>
        <taxon>Scrophulariaceae</taxon>
        <taxon>Buddlejeae</taxon>
        <taxon>Buddleja</taxon>
    </lineage>
</organism>
<dbReference type="PANTHER" id="PTHR34672">
    <property type="entry name" value="POLLEN-SPECIFIC ARABINOGALACTA PROTEIN BAN102"/>
    <property type="match status" value="1"/>
</dbReference>
<name>A0AAV6Y8V5_9LAMI</name>
<evidence type="ECO:0000313" key="4">
    <source>
        <dbReference type="Proteomes" id="UP000826271"/>
    </source>
</evidence>
<dbReference type="Proteomes" id="UP000826271">
    <property type="component" value="Unassembled WGS sequence"/>
</dbReference>
<protein>
    <submittedName>
        <fullName evidence="3">Uncharacterized protein</fullName>
    </submittedName>
</protein>
<feature type="signal peptide" evidence="2">
    <location>
        <begin position="1"/>
        <end position="22"/>
    </location>
</feature>
<evidence type="ECO:0000256" key="2">
    <source>
        <dbReference type="SAM" id="SignalP"/>
    </source>
</evidence>
<keyword evidence="1" id="KW-0812">Transmembrane</keyword>